<protein>
    <submittedName>
        <fullName evidence="1">Uncharacterized protein</fullName>
    </submittedName>
</protein>
<dbReference type="OrthoDB" id="2085445at2"/>
<evidence type="ECO:0000313" key="2">
    <source>
        <dbReference type="Proteomes" id="UP000307756"/>
    </source>
</evidence>
<reference evidence="1 2" key="1">
    <citation type="journal article" date="2011" name="J. Microbiol.">
        <title>Bacillus kyonggiensis sp. nov., isolated from soil of a lettuce field.</title>
        <authorList>
            <person name="Dong K."/>
            <person name="Lee S."/>
        </authorList>
    </citation>
    <scope>NUCLEOTIDE SEQUENCE [LARGE SCALE GENOMIC DNA]</scope>
    <source>
        <strain evidence="1 2">NB22</strain>
    </source>
</reference>
<evidence type="ECO:0000313" key="1">
    <source>
        <dbReference type="EMBL" id="TKC15681.1"/>
    </source>
</evidence>
<dbReference type="EMBL" id="SWBM01000004">
    <property type="protein sequence ID" value="TKC15681.1"/>
    <property type="molecule type" value="Genomic_DNA"/>
</dbReference>
<proteinExistence type="predicted"/>
<keyword evidence="2" id="KW-1185">Reference proteome</keyword>
<accession>A0A4U1D0J8</accession>
<comment type="caution">
    <text evidence="1">The sequence shown here is derived from an EMBL/GenBank/DDBJ whole genome shotgun (WGS) entry which is preliminary data.</text>
</comment>
<gene>
    <name evidence="1" type="ORF">FA727_16275</name>
</gene>
<organism evidence="1 2">
    <name type="scientific">Robertmurraya kyonggiensis</name>
    <dbReference type="NCBI Taxonomy" id="1037680"/>
    <lineage>
        <taxon>Bacteria</taxon>
        <taxon>Bacillati</taxon>
        <taxon>Bacillota</taxon>
        <taxon>Bacilli</taxon>
        <taxon>Bacillales</taxon>
        <taxon>Bacillaceae</taxon>
        <taxon>Robertmurraya</taxon>
    </lineage>
</organism>
<dbReference type="RefSeq" id="WP_136832625.1">
    <property type="nucleotide sequence ID" value="NZ_SWBM01000004.1"/>
</dbReference>
<dbReference type="Proteomes" id="UP000307756">
    <property type="component" value="Unassembled WGS sequence"/>
</dbReference>
<name>A0A4U1D0J8_9BACI</name>
<sequence length="115" mass="13234">MRFFPLLLFAIRKIGSDPLNNPIYELEQIGESEGRFSSWTNKELSADSINLASDKRAVTVENRKIITKALRSELSLAEKVKFDGKYHSITEIKGDDTSRWRILVVNRYGSERIED</sequence>
<dbReference type="AlphaFoldDB" id="A0A4U1D0J8"/>